<dbReference type="KEGG" id="jli:EXU32_02240"/>
<proteinExistence type="inferred from homology"/>
<dbReference type="GO" id="GO:0005737">
    <property type="term" value="C:cytoplasm"/>
    <property type="evidence" value="ECO:0007669"/>
    <property type="project" value="TreeGrafter"/>
</dbReference>
<dbReference type="InterPro" id="IPR002569">
    <property type="entry name" value="Met_Sox_Rdtase_MsrA_dom"/>
</dbReference>
<dbReference type="STRING" id="1216970.GCA_001570985_01479"/>
<dbReference type="NCBIfam" id="TIGR00401">
    <property type="entry name" value="msrA"/>
    <property type="match status" value="1"/>
</dbReference>
<evidence type="ECO:0000313" key="7">
    <source>
        <dbReference type="EMBL" id="QBF45190.1"/>
    </source>
</evidence>
<dbReference type="GO" id="GO:0034599">
    <property type="term" value="P:cellular response to oxidative stress"/>
    <property type="evidence" value="ECO:0007669"/>
    <property type="project" value="TreeGrafter"/>
</dbReference>
<dbReference type="Pfam" id="PF01625">
    <property type="entry name" value="PMSR"/>
    <property type="match status" value="1"/>
</dbReference>
<dbReference type="OrthoDB" id="4174719at2"/>
<dbReference type="AlphaFoldDB" id="A0A4P6MUJ8"/>
<dbReference type="EC" id="1.8.4.11" evidence="4"/>
<evidence type="ECO:0000256" key="4">
    <source>
        <dbReference type="HAMAP-Rule" id="MF_01401"/>
    </source>
</evidence>
<dbReference type="GO" id="GO:0033744">
    <property type="term" value="F:L-methionine:thioredoxin-disulfide S-oxidoreductase activity"/>
    <property type="evidence" value="ECO:0007669"/>
    <property type="project" value="RHEA"/>
</dbReference>
<gene>
    <name evidence="4 7" type="primary">msrA</name>
    <name evidence="7" type="ORF">EXU32_02240</name>
</gene>
<evidence type="ECO:0000256" key="3">
    <source>
        <dbReference type="ARBA" id="ARBA00048782"/>
    </source>
</evidence>
<accession>A0A4P6MUJ8</accession>
<comment type="similarity">
    <text evidence="4">Belongs to the MsrA Met sulfoxide reductase family.</text>
</comment>
<name>A0A4P6MUJ8_9MICO</name>
<comment type="catalytic activity">
    <reaction evidence="3 4">
        <text>[thioredoxin]-disulfide + L-methionine + H2O = L-methionine (S)-S-oxide + [thioredoxin]-dithiol</text>
        <dbReference type="Rhea" id="RHEA:19993"/>
        <dbReference type="Rhea" id="RHEA-COMP:10698"/>
        <dbReference type="Rhea" id="RHEA-COMP:10700"/>
        <dbReference type="ChEBI" id="CHEBI:15377"/>
        <dbReference type="ChEBI" id="CHEBI:29950"/>
        <dbReference type="ChEBI" id="CHEBI:50058"/>
        <dbReference type="ChEBI" id="CHEBI:57844"/>
        <dbReference type="ChEBI" id="CHEBI:58772"/>
        <dbReference type="EC" id="1.8.4.11"/>
    </reaction>
</comment>
<organism evidence="7 8">
    <name type="scientific">Janibacter limosus</name>
    <dbReference type="NCBI Taxonomy" id="53458"/>
    <lineage>
        <taxon>Bacteria</taxon>
        <taxon>Bacillati</taxon>
        <taxon>Actinomycetota</taxon>
        <taxon>Actinomycetes</taxon>
        <taxon>Micrococcales</taxon>
        <taxon>Intrasporangiaceae</taxon>
        <taxon>Janibacter</taxon>
    </lineage>
</organism>
<dbReference type="HAMAP" id="MF_01401">
    <property type="entry name" value="MsrA"/>
    <property type="match status" value="1"/>
</dbReference>
<evidence type="ECO:0000256" key="2">
    <source>
        <dbReference type="ARBA" id="ARBA00047806"/>
    </source>
</evidence>
<dbReference type="InterPro" id="IPR050162">
    <property type="entry name" value="MsrA_MetSO_reductase"/>
</dbReference>
<dbReference type="PANTHER" id="PTHR42799">
    <property type="entry name" value="MITOCHONDRIAL PEPTIDE METHIONINE SULFOXIDE REDUCTASE"/>
    <property type="match status" value="1"/>
</dbReference>
<feature type="region of interest" description="Disordered" evidence="5">
    <location>
        <begin position="1"/>
        <end position="20"/>
    </location>
</feature>
<evidence type="ECO:0000256" key="1">
    <source>
        <dbReference type="ARBA" id="ARBA00023002"/>
    </source>
</evidence>
<sequence>MFGRQLPPMPTAETALPGRDQRPFALPERHAVLDTPLEGPWPEGTEVMYIAMGCFWGAERIFWQLPGVVTTAAGYMGGFTPNPTYEETCSGRTGHTESVLVAYDPQQTRPELLLKSFWENHDPTTPNRQGNDTGTQYRSAIYWTSEAQRAAVEATAASFGEELTRHQLPPIATEMRPADEVGQFWYAEDYHQQYLHKNPGGYCNHGPNGLTCQVGILRQDQVPAQQDVAPPSA</sequence>
<feature type="active site" evidence="4">
    <location>
        <position position="54"/>
    </location>
</feature>
<reference evidence="7 8" key="1">
    <citation type="submission" date="2019-02" db="EMBL/GenBank/DDBJ databases">
        <title>Genomic data mining of an Antarctic deep-sea actinobacterium, Janibacterlimosus P3-3-X1.</title>
        <authorList>
            <person name="Liao L."/>
            <person name="Chen B."/>
        </authorList>
    </citation>
    <scope>NUCLEOTIDE SEQUENCE [LARGE SCALE GENOMIC DNA]</scope>
    <source>
        <strain evidence="7 8">P3-3-X1</strain>
    </source>
</reference>
<dbReference type="Proteomes" id="UP000290408">
    <property type="component" value="Chromosome"/>
</dbReference>
<keyword evidence="8" id="KW-1185">Reference proteome</keyword>
<dbReference type="PANTHER" id="PTHR42799:SF2">
    <property type="entry name" value="MITOCHONDRIAL PEPTIDE METHIONINE SULFOXIDE REDUCTASE"/>
    <property type="match status" value="1"/>
</dbReference>
<feature type="domain" description="Peptide methionine sulphoxide reductase MsrA" evidence="6">
    <location>
        <begin position="48"/>
        <end position="204"/>
    </location>
</feature>
<dbReference type="Gene3D" id="3.30.1060.10">
    <property type="entry name" value="Peptide methionine sulphoxide reductase MsrA"/>
    <property type="match status" value="1"/>
</dbReference>
<dbReference type="EMBL" id="CP036164">
    <property type="protein sequence ID" value="QBF45190.1"/>
    <property type="molecule type" value="Genomic_DNA"/>
</dbReference>
<comment type="function">
    <text evidence="4">Has an important function as a repair enzyme for proteins that have been inactivated by oxidation. Catalyzes the reversible oxidation-reduction of methionine sulfoxide in proteins to methionine.</text>
</comment>
<evidence type="ECO:0000313" key="8">
    <source>
        <dbReference type="Proteomes" id="UP000290408"/>
    </source>
</evidence>
<dbReference type="InterPro" id="IPR036509">
    <property type="entry name" value="Met_Sox_Rdtase_MsrA_sf"/>
</dbReference>
<keyword evidence="1 4" id="KW-0560">Oxidoreductase</keyword>
<dbReference type="SUPFAM" id="SSF55068">
    <property type="entry name" value="Peptide methionine sulfoxide reductase"/>
    <property type="match status" value="1"/>
</dbReference>
<evidence type="ECO:0000259" key="6">
    <source>
        <dbReference type="Pfam" id="PF01625"/>
    </source>
</evidence>
<comment type="catalytic activity">
    <reaction evidence="2 4">
        <text>L-methionyl-[protein] + [thioredoxin]-disulfide + H2O = L-methionyl-(S)-S-oxide-[protein] + [thioredoxin]-dithiol</text>
        <dbReference type="Rhea" id="RHEA:14217"/>
        <dbReference type="Rhea" id="RHEA-COMP:10698"/>
        <dbReference type="Rhea" id="RHEA-COMP:10700"/>
        <dbReference type="Rhea" id="RHEA-COMP:12313"/>
        <dbReference type="Rhea" id="RHEA-COMP:12315"/>
        <dbReference type="ChEBI" id="CHEBI:15377"/>
        <dbReference type="ChEBI" id="CHEBI:16044"/>
        <dbReference type="ChEBI" id="CHEBI:29950"/>
        <dbReference type="ChEBI" id="CHEBI:44120"/>
        <dbReference type="ChEBI" id="CHEBI:50058"/>
        <dbReference type="EC" id="1.8.4.11"/>
    </reaction>
</comment>
<evidence type="ECO:0000256" key="5">
    <source>
        <dbReference type="SAM" id="MobiDB-lite"/>
    </source>
</evidence>
<protein>
    <recommendedName>
        <fullName evidence="4">Peptide methionine sulfoxide reductase MsrA</fullName>
        <shortName evidence="4">Protein-methionine-S-oxide reductase</shortName>
        <ecNumber evidence="4">1.8.4.11</ecNumber>
    </recommendedName>
    <alternativeName>
        <fullName evidence="4">Peptide-methionine (S)-S-oxide reductase</fullName>
        <shortName evidence="4">Peptide Met(O) reductase</shortName>
    </alternativeName>
</protein>
<dbReference type="GO" id="GO:0008113">
    <property type="term" value="F:peptide-methionine (S)-S-oxide reductase activity"/>
    <property type="evidence" value="ECO:0007669"/>
    <property type="project" value="UniProtKB-UniRule"/>
</dbReference>